<evidence type="ECO:0000313" key="2">
    <source>
        <dbReference type="EMBL" id="RVX44102.1"/>
    </source>
</evidence>
<evidence type="ECO:0000313" key="3">
    <source>
        <dbReference type="Proteomes" id="UP000284824"/>
    </source>
</evidence>
<keyword evidence="1" id="KW-1133">Transmembrane helix</keyword>
<protein>
    <submittedName>
        <fullName evidence="2">Uncharacterized protein DUF1360</fullName>
    </submittedName>
</protein>
<sequence length="161" mass="16853">MTEMLTKTEQAYEGEHDRPLGGYVGILGAYGGTVAVAALSAAIAGRRAPDHIGVLDLLLMAACTHKVSRRLAKDPVTSPLRAPFTRYEGEGGPSEVQESPRGAIGELIACPFCIAQWVATGYAAGLVLAPKATRLVGATMTAVAISDWLHLAYAKLMKSAS</sequence>
<accession>A0A438MEC1</accession>
<gene>
    <name evidence="2" type="ORF">EDD27_6825</name>
</gene>
<organism evidence="2 3">
    <name type="scientific">Nonomuraea polychroma</name>
    <dbReference type="NCBI Taxonomy" id="46176"/>
    <lineage>
        <taxon>Bacteria</taxon>
        <taxon>Bacillati</taxon>
        <taxon>Actinomycetota</taxon>
        <taxon>Actinomycetes</taxon>
        <taxon>Streptosporangiales</taxon>
        <taxon>Streptosporangiaceae</taxon>
        <taxon>Nonomuraea</taxon>
    </lineage>
</organism>
<dbReference type="Pfam" id="PF07098">
    <property type="entry name" value="DUF1360"/>
    <property type="match status" value="1"/>
</dbReference>
<feature type="transmembrane region" description="Helical" evidence="1">
    <location>
        <begin position="20"/>
        <end position="44"/>
    </location>
</feature>
<proteinExistence type="predicted"/>
<dbReference type="RefSeq" id="WP_127935932.1">
    <property type="nucleotide sequence ID" value="NZ_SAUN01000001.1"/>
</dbReference>
<keyword evidence="1" id="KW-0812">Transmembrane</keyword>
<dbReference type="OrthoDB" id="4722315at2"/>
<dbReference type="AlphaFoldDB" id="A0A438MEC1"/>
<dbReference type="Proteomes" id="UP000284824">
    <property type="component" value="Unassembled WGS sequence"/>
</dbReference>
<reference evidence="2 3" key="1">
    <citation type="submission" date="2019-01" db="EMBL/GenBank/DDBJ databases">
        <title>Sequencing the genomes of 1000 actinobacteria strains.</title>
        <authorList>
            <person name="Klenk H.-P."/>
        </authorList>
    </citation>
    <scope>NUCLEOTIDE SEQUENCE [LARGE SCALE GENOMIC DNA]</scope>
    <source>
        <strain evidence="2 3">DSM 43925</strain>
    </source>
</reference>
<keyword evidence="3" id="KW-1185">Reference proteome</keyword>
<dbReference type="EMBL" id="SAUN01000001">
    <property type="protein sequence ID" value="RVX44102.1"/>
    <property type="molecule type" value="Genomic_DNA"/>
</dbReference>
<name>A0A438MEC1_9ACTN</name>
<evidence type="ECO:0000256" key="1">
    <source>
        <dbReference type="SAM" id="Phobius"/>
    </source>
</evidence>
<keyword evidence="1" id="KW-0472">Membrane</keyword>
<comment type="caution">
    <text evidence="2">The sequence shown here is derived from an EMBL/GenBank/DDBJ whole genome shotgun (WGS) entry which is preliminary data.</text>
</comment>
<dbReference type="InterPro" id="IPR010773">
    <property type="entry name" value="Mycophage_PG1_Gp7"/>
</dbReference>